<evidence type="ECO:0000313" key="14">
    <source>
        <dbReference type="Proteomes" id="UP000886817"/>
    </source>
</evidence>
<name>A0A9D2B339_9FIRM</name>
<keyword evidence="6" id="KW-0653">Protein transport</keyword>
<evidence type="ECO:0000313" key="13">
    <source>
        <dbReference type="EMBL" id="HIX58644.1"/>
    </source>
</evidence>
<feature type="transmembrane region" description="Helical" evidence="11">
    <location>
        <begin position="47"/>
        <end position="71"/>
    </location>
</feature>
<evidence type="ECO:0000256" key="9">
    <source>
        <dbReference type="ARBA" id="ARBA00023136"/>
    </source>
</evidence>
<reference evidence="13" key="2">
    <citation type="submission" date="2021-04" db="EMBL/GenBank/DDBJ databases">
        <authorList>
            <person name="Gilroy R."/>
        </authorList>
    </citation>
    <scope>NUCLEOTIDE SEQUENCE</scope>
    <source>
        <strain evidence="13">ChiSjej1B19-8411</strain>
    </source>
</reference>
<gene>
    <name evidence="13" type="primary">secF</name>
    <name evidence="13" type="ORF">IAA45_02885</name>
</gene>
<feature type="transmembrane region" description="Helical" evidence="11">
    <location>
        <begin position="19"/>
        <end position="41"/>
    </location>
</feature>
<evidence type="ECO:0000256" key="4">
    <source>
        <dbReference type="ARBA" id="ARBA00022475"/>
    </source>
</evidence>
<evidence type="ECO:0000256" key="7">
    <source>
        <dbReference type="ARBA" id="ARBA00022989"/>
    </source>
</evidence>
<sequence length="444" mass="48340">EITAGISVKSSIKAGFQKAFSAIFDGNITTLIAAFVLMWLGSGTVKGFAYTLAMGIVISMFTALVVSRLIVNAMYAIGFRDEKFYGRVKTRRTVNFLGKRHVFFVVSLVLILAGPVAMLIHNNTNGSALNYSLEFQGGTSTTVTFNEDMDIAQIDSEVMPLVEEVTGDANAQAQKVVGSNQVVIKTVTLDLEQRDAMNQALADEFGVDASTITAENISSTISAEMRRDAVVAVAVATLFMLLYIWFRFKDIRFAGSAVLALVHDVLVVLTFYAVSRTAVGSTFIACMLTIVGYSINATIVIFDRIRENLRIRGKNQPLSDVVNLSITQTLTRSIYTSLTTFIMVAVLYVLGVSSIREFAMPLMVGIVCGAYSSVCLTGAMWFVTKKKNDFLPDGPLAVAAAGSAVEARKAEYKSGAEEHEISRADAQTKEGNLQSQPRRKKRKR</sequence>
<reference evidence="13" key="1">
    <citation type="journal article" date="2021" name="PeerJ">
        <title>Extensive microbial diversity within the chicken gut microbiome revealed by metagenomics and culture.</title>
        <authorList>
            <person name="Gilroy R."/>
            <person name="Ravi A."/>
            <person name="Getino M."/>
            <person name="Pursley I."/>
            <person name="Horton D.L."/>
            <person name="Alikhan N.F."/>
            <person name="Baker D."/>
            <person name="Gharbi K."/>
            <person name="Hall N."/>
            <person name="Watson M."/>
            <person name="Adriaenssens E.M."/>
            <person name="Foster-Nyarko E."/>
            <person name="Jarju S."/>
            <person name="Secka A."/>
            <person name="Antonio M."/>
            <person name="Oren A."/>
            <person name="Chaudhuri R.R."/>
            <person name="La Ragione R."/>
            <person name="Hildebrand F."/>
            <person name="Pallen M.J."/>
        </authorList>
    </citation>
    <scope>NUCLEOTIDE SEQUENCE</scope>
    <source>
        <strain evidence="13">ChiSjej1B19-8411</strain>
    </source>
</reference>
<keyword evidence="9 11" id="KW-0472">Membrane</keyword>
<keyword evidence="3" id="KW-0813">Transport</keyword>
<accession>A0A9D2B339</accession>
<evidence type="ECO:0000256" key="5">
    <source>
        <dbReference type="ARBA" id="ARBA00022692"/>
    </source>
</evidence>
<keyword evidence="4" id="KW-1003">Cell membrane</keyword>
<keyword evidence="5 11" id="KW-0812">Transmembrane</keyword>
<evidence type="ECO:0000256" key="1">
    <source>
        <dbReference type="ARBA" id="ARBA00004651"/>
    </source>
</evidence>
<dbReference type="InterPro" id="IPR005665">
    <property type="entry name" value="SecF_bac"/>
</dbReference>
<dbReference type="Gene3D" id="1.20.1640.10">
    <property type="entry name" value="Multidrug efflux transporter AcrB transmembrane domain"/>
    <property type="match status" value="2"/>
</dbReference>
<feature type="transmembrane region" description="Helical" evidence="11">
    <location>
        <begin position="280"/>
        <end position="302"/>
    </location>
</feature>
<evidence type="ECO:0000256" key="10">
    <source>
        <dbReference type="SAM" id="MobiDB-lite"/>
    </source>
</evidence>
<dbReference type="InterPro" id="IPR055344">
    <property type="entry name" value="SecD_SecF_C_bact"/>
</dbReference>
<proteinExistence type="inferred from homology"/>
<dbReference type="Proteomes" id="UP000886817">
    <property type="component" value="Unassembled WGS sequence"/>
</dbReference>
<dbReference type="InterPro" id="IPR048634">
    <property type="entry name" value="SecD_SecF_C"/>
</dbReference>
<comment type="caution">
    <text evidence="13">The sequence shown here is derived from an EMBL/GenBank/DDBJ whole genome shotgun (WGS) entry which is preliminary data.</text>
</comment>
<dbReference type="PANTHER" id="PTHR30081">
    <property type="entry name" value="PROTEIN-EXPORT MEMBRANE PROTEIN SEC"/>
    <property type="match status" value="1"/>
</dbReference>
<feature type="transmembrane region" description="Helical" evidence="11">
    <location>
        <begin position="358"/>
        <end position="383"/>
    </location>
</feature>
<feature type="transmembrane region" description="Helical" evidence="11">
    <location>
        <begin position="229"/>
        <end position="246"/>
    </location>
</feature>
<protein>
    <recommendedName>
        <fullName evidence="2">Protein translocase subunit SecF</fullName>
    </recommendedName>
</protein>
<evidence type="ECO:0000259" key="12">
    <source>
        <dbReference type="Pfam" id="PF02355"/>
    </source>
</evidence>
<evidence type="ECO:0000256" key="11">
    <source>
        <dbReference type="SAM" id="Phobius"/>
    </source>
</evidence>
<keyword evidence="8" id="KW-0811">Translocation</keyword>
<dbReference type="HAMAP" id="MF_01464_B">
    <property type="entry name" value="SecF_B"/>
    <property type="match status" value="1"/>
</dbReference>
<dbReference type="NCBIfam" id="TIGR00966">
    <property type="entry name" value="transloc_SecF"/>
    <property type="match status" value="1"/>
</dbReference>
<dbReference type="InterPro" id="IPR022645">
    <property type="entry name" value="SecD/SecF_bac"/>
</dbReference>
<dbReference type="EMBL" id="DXEX01000070">
    <property type="protein sequence ID" value="HIX58644.1"/>
    <property type="molecule type" value="Genomic_DNA"/>
</dbReference>
<dbReference type="GO" id="GO:0005886">
    <property type="term" value="C:plasma membrane"/>
    <property type="evidence" value="ECO:0007669"/>
    <property type="project" value="UniProtKB-SubCell"/>
</dbReference>
<dbReference type="AlphaFoldDB" id="A0A9D2B339"/>
<keyword evidence="7 11" id="KW-1133">Transmembrane helix</keyword>
<feature type="compositionally biased region" description="Basic and acidic residues" evidence="10">
    <location>
        <begin position="415"/>
        <end position="428"/>
    </location>
</feature>
<evidence type="ECO:0000256" key="8">
    <source>
        <dbReference type="ARBA" id="ARBA00023010"/>
    </source>
</evidence>
<feature type="transmembrane region" description="Helical" evidence="11">
    <location>
        <begin position="334"/>
        <end position="352"/>
    </location>
</feature>
<dbReference type="NCBIfam" id="TIGR00916">
    <property type="entry name" value="2A0604s01"/>
    <property type="match status" value="1"/>
</dbReference>
<comment type="subcellular location">
    <subcellularLocation>
        <location evidence="1">Cell membrane</location>
        <topology evidence="1">Multi-pass membrane protein</topology>
    </subcellularLocation>
</comment>
<evidence type="ECO:0000256" key="6">
    <source>
        <dbReference type="ARBA" id="ARBA00022927"/>
    </source>
</evidence>
<feature type="transmembrane region" description="Helical" evidence="11">
    <location>
        <begin position="253"/>
        <end position="274"/>
    </location>
</feature>
<dbReference type="GO" id="GO:0006886">
    <property type="term" value="P:intracellular protein transport"/>
    <property type="evidence" value="ECO:0007669"/>
    <property type="project" value="InterPro"/>
</dbReference>
<dbReference type="GO" id="GO:0015450">
    <property type="term" value="F:protein-transporting ATPase activity"/>
    <property type="evidence" value="ECO:0007669"/>
    <property type="project" value="InterPro"/>
</dbReference>
<evidence type="ECO:0000256" key="2">
    <source>
        <dbReference type="ARBA" id="ARBA00015792"/>
    </source>
</evidence>
<organism evidence="13 14">
    <name type="scientific">Candidatus Blautia gallistercoris</name>
    <dbReference type="NCBI Taxonomy" id="2838490"/>
    <lineage>
        <taxon>Bacteria</taxon>
        <taxon>Bacillati</taxon>
        <taxon>Bacillota</taxon>
        <taxon>Clostridia</taxon>
        <taxon>Lachnospirales</taxon>
        <taxon>Lachnospiraceae</taxon>
        <taxon>Blautia</taxon>
    </lineage>
</organism>
<dbReference type="PRINTS" id="PR01755">
    <property type="entry name" value="SECFTRNLCASE"/>
</dbReference>
<dbReference type="Pfam" id="PF02355">
    <property type="entry name" value="SecD_SecF_C"/>
    <property type="match status" value="1"/>
</dbReference>
<feature type="domain" description="Protein export membrane protein SecD/SecF C-terminal" evidence="12">
    <location>
        <begin position="202"/>
        <end position="385"/>
    </location>
</feature>
<feature type="transmembrane region" description="Helical" evidence="11">
    <location>
        <begin position="101"/>
        <end position="120"/>
    </location>
</feature>
<feature type="non-terminal residue" evidence="13">
    <location>
        <position position="1"/>
    </location>
</feature>
<feature type="region of interest" description="Disordered" evidence="10">
    <location>
        <begin position="415"/>
        <end position="444"/>
    </location>
</feature>
<dbReference type="SUPFAM" id="SSF82866">
    <property type="entry name" value="Multidrug efflux transporter AcrB transmembrane domain"/>
    <property type="match status" value="2"/>
</dbReference>
<evidence type="ECO:0000256" key="3">
    <source>
        <dbReference type="ARBA" id="ARBA00022448"/>
    </source>
</evidence>
<dbReference type="InterPro" id="IPR022813">
    <property type="entry name" value="SecD/SecF_arch_bac"/>
</dbReference>
<dbReference type="PANTHER" id="PTHR30081:SF8">
    <property type="entry name" value="PROTEIN TRANSLOCASE SUBUNIT SECF"/>
    <property type="match status" value="1"/>
</dbReference>